<protein>
    <submittedName>
        <fullName evidence="13">Mitochondrial ornithine transporter 1</fullName>
    </submittedName>
</protein>
<feature type="non-terminal residue" evidence="13">
    <location>
        <position position="177"/>
    </location>
</feature>
<dbReference type="EMBL" id="CACRXK020005831">
    <property type="protein sequence ID" value="CAB4007547.1"/>
    <property type="molecule type" value="Genomic_DNA"/>
</dbReference>
<proteinExistence type="inferred from homology"/>
<evidence type="ECO:0000256" key="3">
    <source>
        <dbReference type="ARBA" id="ARBA00022448"/>
    </source>
</evidence>
<dbReference type="Proteomes" id="UP001152795">
    <property type="component" value="Unassembled WGS sequence"/>
</dbReference>
<evidence type="ECO:0000256" key="4">
    <source>
        <dbReference type="ARBA" id="ARBA00022692"/>
    </source>
</evidence>
<comment type="similarity">
    <text evidence="2 10">Belongs to the mitochondrial carrier (TC 2.A.29) family.</text>
</comment>
<keyword evidence="6" id="KW-1133">Transmembrane helix</keyword>
<evidence type="ECO:0000256" key="11">
    <source>
        <dbReference type="SAM" id="MobiDB-lite"/>
    </source>
</evidence>
<keyword evidence="3 10" id="KW-0813">Transport</keyword>
<dbReference type="PROSITE" id="PS50920">
    <property type="entry name" value="SOLCAR"/>
    <property type="match status" value="1"/>
</dbReference>
<keyword evidence="8 9" id="KW-0472">Membrane</keyword>
<dbReference type="SUPFAM" id="SSF103506">
    <property type="entry name" value="Mitochondrial carrier"/>
    <property type="match status" value="1"/>
</dbReference>
<evidence type="ECO:0000256" key="9">
    <source>
        <dbReference type="PROSITE-ProRule" id="PRU00282"/>
    </source>
</evidence>
<evidence type="ECO:0000256" key="1">
    <source>
        <dbReference type="ARBA" id="ARBA00004225"/>
    </source>
</evidence>
<evidence type="ECO:0000313" key="13">
    <source>
        <dbReference type="EMBL" id="CAB4013516.1"/>
    </source>
</evidence>
<name>A0A6S7I753_PARCT</name>
<reference evidence="13" key="1">
    <citation type="submission" date="2020-04" db="EMBL/GenBank/DDBJ databases">
        <authorList>
            <person name="Alioto T."/>
            <person name="Alioto T."/>
            <person name="Gomez Garrido J."/>
        </authorList>
    </citation>
    <scope>NUCLEOTIDE SEQUENCE</scope>
    <source>
        <strain evidence="13">A484AB</strain>
    </source>
</reference>
<dbReference type="Pfam" id="PF00153">
    <property type="entry name" value="Mito_carr"/>
    <property type="match status" value="2"/>
</dbReference>
<evidence type="ECO:0000256" key="6">
    <source>
        <dbReference type="ARBA" id="ARBA00022989"/>
    </source>
</evidence>
<feature type="region of interest" description="Disordered" evidence="11">
    <location>
        <begin position="1"/>
        <end position="20"/>
    </location>
</feature>
<evidence type="ECO:0000313" key="14">
    <source>
        <dbReference type="Proteomes" id="UP001152795"/>
    </source>
</evidence>
<organism evidence="13 14">
    <name type="scientific">Paramuricea clavata</name>
    <name type="common">Red gorgonian</name>
    <name type="synonym">Violescent sea-whip</name>
    <dbReference type="NCBI Taxonomy" id="317549"/>
    <lineage>
        <taxon>Eukaryota</taxon>
        <taxon>Metazoa</taxon>
        <taxon>Cnidaria</taxon>
        <taxon>Anthozoa</taxon>
        <taxon>Octocorallia</taxon>
        <taxon>Malacalcyonacea</taxon>
        <taxon>Plexauridae</taxon>
        <taxon>Paramuricea</taxon>
    </lineage>
</organism>
<keyword evidence="14" id="KW-1185">Reference proteome</keyword>
<keyword evidence="4 9" id="KW-0812">Transmembrane</keyword>
<dbReference type="EMBL" id="CACRXK020007915">
    <property type="protein sequence ID" value="CAB4013516.1"/>
    <property type="molecule type" value="Genomic_DNA"/>
</dbReference>
<dbReference type="PANTHER" id="PTHR45624">
    <property type="entry name" value="MITOCHONDRIAL BASIC AMINO ACIDS TRANSPORTER-RELATED"/>
    <property type="match status" value="1"/>
</dbReference>
<accession>A0A6S7I753</accession>
<evidence type="ECO:0000256" key="8">
    <source>
        <dbReference type="ARBA" id="ARBA00023136"/>
    </source>
</evidence>
<feature type="repeat" description="Solcar" evidence="9">
    <location>
        <begin position="32"/>
        <end position="116"/>
    </location>
</feature>
<dbReference type="OrthoDB" id="409586at2759"/>
<keyword evidence="7" id="KW-0496">Mitochondrion</keyword>
<dbReference type="GO" id="GO:0031966">
    <property type="term" value="C:mitochondrial membrane"/>
    <property type="evidence" value="ECO:0007669"/>
    <property type="project" value="UniProtKB-SubCell"/>
</dbReference>
<dbReference type="Gene3D" id="1.50.40.10">
    <property type="entry name" value="Mitochondrial carrier domain"/>
    <property type="match status" value="1"/>
</dbReference>
<dbReference type="PANTHER" id="PTHR45624:SF12">
    <property type="entry name" value="MITOCHONDRIAL ORNITHINE TRANSPORTER 1"/>
    <property type="match status" value="1"/>
</dbReference>
<sequence>MESGKMNQREIIKDQSTGSSEDMSSVKLLDYRAMIVDFIAGANAGTACVFAGQPFDTVKVKMQVFPNLYKNAFDCFKRTLKEERFRGLYAGTGPALATQIAENSILFLCYGRCQTIIQTVFQVPHVDELSIFQNACAGSIAAFITSFALCPTELIKCKLQAQHQLRQMGADNAKKPL</sequence>
<evidence type="ECO:0000256" key="2">
    <source>
        <dbReference type="ARBA" id="ARBA00006375"/>
    </source>
</evidence>
<dbReference type="InterPro" id="IPR018108">
    <property type="entry name" value="MCP_transmembrane"/>
</dbReference>
<keyword evidence="5" id="KW-0677">Repeat</keyword>
<evidence type="ECO:0000256" key="7">
    <source>
        <dbReference type="ARBA" id="ARBA00023128"/>
    </source>
</evidence>
<comment type="subcellular location">
    <subcellularLocation>
        <location evidence="1">Mitochondrion membrane</location>
        <topology evidence="1">Multi-pass membrane protein</topology>
    </subcellularLocation>
</comment>
<dbReference type="GO" id="GO:0000064">
    <property type="term" value="F:L-ornithine transmembrane transporter activity"/>
    <property type="evidence" value="ECO:0007669"/>
    <property type="project" value="TreeGrafter"/>
</dbReference>
<dbReference type="GO" id="GO:1990575">
    <property type="term" value="P:mitochondrial L-ornithine transmembrane transport"/>
    <property type="evidence" value="ECO:0007669"/>
    <property type="project" value="TreeGrafter"/>
</dbReference>
<dbReference type="InterPro" id="IPR050567">
    <property type="entry name" value="Mitochondrial_Carrier"/>
</dbReference>
<evidence type="ECO:0000256" key="5">
    <source>
        <dbReference type="ARBA" id="ARBA00022737"/>
    </source>
</evidence>
<dbReference type="AlphaFoldDB" id="A0A6S7I753"/>
<evidence type="ECO:0000256" key="10">
    <source>
        <dbReference type="RuleBase" id="RU000488"/>
    </source>
</evidence>
<evidence type="ECO:0000313" key="12">
    <source>
        <dbReference type="EMBL" id="CAB4007547.1"/>
    </source>
</evidence>
<comment type="caution">
    <text evidence="13">The sequence shown here is derived from an EMBL/GenBank/DDBJ whole genome shotgun (WGS) entry which is preliminary data.</text>
</comment>
<dbReference type="InterPro" id="IPR023395">
    <property type="entry name" value="MCP_dom_sf"/>
</dbReference>
<gene>
    <name evidence="13" type="ORF">PACLA_8A070915</name>
    <name evidence="12" type="ORF">PACLA_8A074007</name>
</gene>